<dbReference type="GO" id="GO:0016491">
    <property type="term" value="F:oxidoreductase activity"/>
    <property type="evidence" value="ECO:0007669"/>
    <property type="project" value="TreeGrafter"/>
</dbReference>
<name>A0A3B1AFK0_9ZZZZ</name>
<accession>A0A3B1AFK0</accession>
<dbReference type="Gene3D" id="3.30.70.100">
    <property type="match status" value="1"/>
</dbReference>
<dbReference type="PANTHER" id="PTHR33336:SF1">
    <property type="entry name" value="(4S)-4-HYDROXY-5-PHOSPHONOOXYPENTANE-2,3-DIONE ISOMERASE"/>
    <property type="match status" value="1"/>
</dbReference>
<dbReference type="InterPro" id="IPR007138">
    <property type="entry name" value="ABM_dom"/>
</dbReference>
<dbReference type="InterPro" id="IPR011008">
    <property type="entry name" value="Dimeric_a/b-barrel"/>
</dbReference>
<organism evidence="2">
    <name type="scientific">hydrothermal vent metagenome</name>
    <dbReference type="NCBI Taxonomy" id="652676"/>
    <lineage>
        <taxon>unclassified sequences</taxon>
        <taxon>metagenomes</taxon>
        <taxon>ecological metagenomes</taxon>
    </lineage>
</organism>
<dbReference type="PROSITE" id="PS51725">
    <property type="entry name" value="ABM"/>
    <property type="match status" value="1"/>
</dbReference>
<dbReference type="InterPro" id="IPR050744">
    <property type="entry name" value="AI-2_Isomerase_LsrG"/>
</dbReference>
<proteinExistence type="predicted"/>
<gene>
    <name evidence="2" type="ORF">MNBD_GAMMA22-1313</name>
</gene>
<dbReference type="SUPFAM" id="SSF54909">
    <property type="entry name" value="Dimeric alpha+beta barrel"/>
    <property type="match status" value="1"/>
</dbReference>
<dbReference type="GO" id="GO:0005829">
    <property type="term" value="C:cytosol"/>
    <property type="evidence" value="ECO:0007669"/>
    <property type="project" value="TreeGrafter"/>
</dbReference>
<dbReference type="AlphaFoldDB" id="A0A3B1AFK0"/>
<reference evidence="2" key="1">
    <citation type="submission" date="2018-06" db="EMBL/GenBank/DDBJ databases">
        <authorList>
            <person name="Zhirakovskaya E."/>
        </authorList>
    </citation>
    <scope>NUCLEOTIDE SEQUENCE</scope>
</reference>
<feature type="domain" description="ABM" evidence="1">
    <location>
        <begin position="2"/>
        <end position="90"/>
    </location>
</feature>
<evidence type="ECO:0000259" key="1">
    <source>
        <dbReference type="PROSITE" id="PS51725"/>
    </source>
</evidence>
<evidence type="ECO:0000313" key="2">
    <source>
        <dbReference type="EMBL" id="VAW98742.1"/>
    </source>
</evidence>
<dbReference type="EMBL" id="UOFS01000039">
    <property type="protein sequence ID" value="VAW98742.1"/>
    <property type="molecule type" value="Genomic_DNA"/>
</dbReference>
<sequence>MIVTIVNVHVNQKDIESFIKATELNHLGSIKEPGNVRFDVIQQEANPCKFVLYEAFKTKEDINKHKETSHYLEWRNTVDAMMAETRSATVHAGLFL</sequence>
<dbReference type="Pfam" id="PF03992">
    <property type="entry name" value="ABM"/>
    <property type="match status" value="1"/>
</dbReference>
<protein>
    <submittedName>
        <fullName evidence="2">Autoinducer 2 (AI-2) modifying protein LsrG</fullName>
    </submittedName>
</protein>
<dbReference type="PANTHER" id="PTHR33336">
    <property type="entry name" value="QUINOL MONOOXYGENASE YGIN-RELATED"/>
    <property type="match status" value="1"/>
</dbReference>